<keyword evidence="2" id="KW-1185">Reference proteome</keyword>
<reference evidence="2" key="1">
    <citation type="journal article" date="2019" name="Int. J. Syst. Evol. Microbiol.">
        <title>The Global Catalogue of Microorganisms (GCM) 10K type strain sequencing project: providing services to taxonomists for standard genome sequencing and annotation.</title>
        <authorList>
            <consortium name="The Broad Institute Genomics Platform"/>
            <consortium name="The Broad Institute Genome Sequencing Center for Infectious Disease"/>
            <person name="Wu L."/>
            <person name="Ma J."/>
        </authorList>
    </citation>
    <scope>NUCLEOTIDE SEQUENCE [LARGE SCALE GENOMIC DNA]</scope>
    <source>
        <strain evidence="2">CCUG 54518</strain>
    </source>
</reference>
<sequence length="250" mass="26687">MDNLITQWNRLFTPEGWRSETPLRDALVAPSGAVRALVLELRRPADWRTLSAVWAGVQADLGWPAPAIAVNGLDAYQLWISLSEPVASSQGHAMLEALRRRYLPEVERDRVGVWPGEGQAEASHLVTLPGEMTGSDRWSAFVAPDLAAVFGDEPALDLPPGRDAQAELLAQIRSVTLSDARRLLAPLSPAAEAPVSGAVSDHGVGNCASMASGQAHHDDPRSFLLSVMNDPSVAMALRIEAAKALLAVSP</sequence>
<protein>
    <submittedName>
        <fullName evidence="1">Uncharacterized protein</fullName>
    </submittedName>
</protein>
<dbReference type="EMBL" id="JBHTBX010000003">
    <property type="protein sequence ID" value="MFC7433973.1"/>
    <property type="molecule type" value="Genomic_DNA"/>
</dbReference>
<comment type="caution">
    <text evidence="1">The sequence shown here is derived from an EMBL/GenBank/DDBJ whole genome shotgun (WGS) entry which is preliminary data.</text>
</comment>
<proteinExistence type="predicted"/>
<dbReference type="Proteomes" id="UP001596495">
    <property type="component" value="Unassembled WGS sequence"/>
</dbReference>
<accession>A0ABW2R7B3</accession>
<dbReference type="RefSeq" id="WP_382254723.1">
    <property type="nucleotide sequence ID" value="NZ_JBHTBX010000003.1"/>
</dbReference>
<gene>
    <name evidence="1" type="ORF">ACFQNJ_05560</name>
</gene>
<organism evidence="1 2">
    <name type="scientific">Hydrogenophaga bisanensis</name>
    <dbReference type="NCBI Taxonomy" id="439611"/>
    <lineage>
        <taxon>Bacteria</taxon>
        <taxon>Pseudomonadati</taxon>
        <taxon>Pseudomonadota</taxon>
        <taxon>Betaproteobacteria</taxon>
        <taxon>Burkholderiales</taxon>
        <taxon>Comamonadaceae</taxon>
        <taxon>Hydrogenophaga</taxon>
    </lineage>
</organism>
<evidence type="ECO:0000313" key="1">
    <source>
        <dbReference type="EMBL" id="MFC7433973.1"/>
    </source>
</evidence>
<evidence type="ECO:0000313" key="2">
    <source>
        <dbReference type="Proteomes" id="UP001596495"/>
    </source>
</evidence>
<name>A0ABW2R7B3_9BURK</name>